<evidence type="ECO:0000313" key="2">
    <source>
        <dbReference type="Proteomes" id="UP000746471"/>
    </source>
</evidence>
<dbReference type="RefSeq" id="WP_213237897.1">
    <property type="nucleotide sequence ID" value="NZ_JAHBCL010000030.1"/>
</dbReference>
<name>A0ABS5PS90_9FIRM</name>
<dbReference type="PANTHER" id="PTHR31118:SF12">
    <property type="entry name" value="CYCLASE-LIKE PROTEIN 2"/>
    <property type="match status" value="1"/>
</dbReference>
<dbReference type="PANTHER" id="PTHR31118">
    <property type="entry name" value="CYCLASE-LIKE PROTEIN 2"/>
    <property type="match status" value="1"/>
</dbReference>
<dbReference type="SUPFAM" id="SSF102198">
    <property type="entry name" value="Putative cyclase"/>
    <property type="match status" value="1"/>
</dbReference>
<dbReference type="InterPro" id="IPR007325">
    <property type="entry name" value="KFase/CYL"/>
</dbReference>
<dbReference type="Gene3D" id="3.50.30.50">
    <property type="entry name" value="Putative cyclase"/>
    <property type="match status" value="1"/>
</dbReference>
<comment type="caution">
    <text evidence="1">The sequence shown here is derived from an EMBL/GenBank/DDBJ whole genome shotgun (WGS) entry which is preliminary data.</text>
</comment>
<reference evidence="1 2" key="1">
    <citation type="submission" date="2021-05" db="EMBL/GenBank/DDBJ databases">
        <title>Fusibacter ferrireducens sp. nov., an anaerobic, sulfur- and Fe-reducing bacterium isolated from the mangrove sediment.</title>
        <authorList>
            <person name="Qiu D."/>
        </authorList>
    </citation>
    <scope>NUCLEOTIDE SEQUENCE [LARGE SCALE GENOMIC DNA]</scope>
    <source>
        <strain evidence="1 2">DSM 12116</strain>
    </source>
</reference>
<accession>A0ABS5PS90</accession>
<evidence type="ECO:0000313" key="1">
    <source>
        <dbReference type="EMBL" id="MBS7528035.1"/>
    </source>
</evidence>
<keyword evidence="2" id="KW-1185">Reference proteome</keyword>
<dbReference type="Pfam" id="PF04199">
    <property type="entry name" value="Cyclase"/>
    <property type="match status" value="1"/>
</dbReference>
<organism evidence="1 2">
    <name type="scientific">Fusibacter paucivorans</name>
    <dbReference type="NCBI Taxonomy" id="76009"/>
    <lineage>
        <taxon>Bacteria</taxon>
        <taxon>Bacillati</taxon>
        <taxon>Bacillota</taxon>
        <taxon>Clostridia</taxon>
        <taxon>Eubacteriales</taxon>
        <taxon>Eubacteriales Family XII. Incertae Sedis</taxon>
        <taxon>Fusibacter</taxon>
    </lineage>
</organism>
<gene>
    <name evidence="1" type="ORF">KHM83_15220</name>
</gene>
<sequence length="211" mass="23382">MKQWLDISMAIYPDMIVYKNKTEKKPKFISRATHVINGYQEGSIEIDLHLGTHVDMPKHILADGHDSSVFNVAAVNGACVVFDFSRLDHSNITADDLAPYQVMPGDIVILKTHNSFAKAFDVNFDYLDPSGAQWLAEAGVKAVGIDALGIERSHPDHPTHRILLGKEIYIIEGLALADIEAGRYTLMCMPLKIEGVEGLPARAFLKPDRDQ</sequence>
<dbReference type="Proteomes" id="UP000746471">
    <property type="component" value="Unassembled WGS sequence"/>
</dbReference>
<protein>
    <submittedName>
        <fullName evidence="1">Cyclase family protein</fullName>
    </submittedName>
</protein>
<proteinExistence type="predicted"/>
<dbReference type="InterPro" id="IPR037175">
    <property type="entry name" value="KFase_sf"/>
</dbReference>
<dbReference type="EMBL" id="JAHBCL010000030">
    <property type="protein sequence ID" value="MBS7528035.1"/>
    <property type="molecule type" value="Genomic_DNA"/>
</dbReference>